<name>A0A0N9HST7_9PSEU</name>
<dbReference type="Proteomes" id="UP000063699">
    <property type="component" value="Chromosome"/>
</dbReference>
<dbReference type="KEGG" id="kphy:AOZ06_04200"/>
<proteinExistence type="predicted"/>
<accession>A0A0N9HST7</accession>
<reference evidence="1 2" key="1">
    <citation type="submission" date="2015-07" db="EMBL/GenBank/DDBJ databases">
        <title>Genome sequencing of Kibdelosporangium phytohabitans.</title>
        <authorList>
            <person name="Qin S."/>
            <person name="Xing K."/>
        </authorList>
    </citation>
    <scope>NUCLEOTIDE SEQUENCE [LARGE SCALE GENOMIC DNA]</scope>
    <source>
        <strain evidence="1 2">KLBMP1111</strain>
    </source>
</reference>
<organism evidence="1 2">
    <name type="scientific">Kibdelosporangium phytohabitans</name>
    <dbReference type="NCBI Taxonomy" id="860235"/>
    <lineage>
        <taxon>Bacteria</taxon>
        <taxon>Bacillati</taxon>
        <taxon>Actinomycetota</taxon>
        <taxon>Actinomycetes</taxon>
        <taxon>Pseudonocardiales</taxon>
        <taxon>Pseudonocardiaceae</taxon>
        <taxon>Kibdelosporangium</taxon>
    </lineage>
</organism>
<dbReference type="AlphaFoldDB" id="A0A0N9HST7"/>
<keyword evidence="2" id="KW-1185">Reference proteome</keyword>
<evidence type="ECO:0000313" key="2">
    <source>
        <dbReference type="Proteomes" id="UP000063699"/>
    </source>
</evidence>
<dbReference type="SUPFAM" id="SSF89372">
    <property type="entry name" value="Fucose-specific lectin"/>
    <property type="match status" value="1"/>
</dbReference>
<evidence type="ECO:0008006" key="3">
    <source>
        <dbReference type="Google" id="ProtNLM"/>
    </source>
</evidence>
<dbReference type="EMBL" id="CP012752">
    <property type="protein sequence ID" value="ALG06235.1"/>
    <property type="molecule type" value="Genomic_DNA"/>
</dbReference>
<protein>
    <recommendedName>
        <fullName evidence="3">Sialidase domain-containing protein</fullName>
    </recommendedName>
</protein>
<sequence>MLAGEAAVSFDPVWWGFHVSLNRHAVKFLMNNIDELKPMLKKLHKKNPRVGSIVQLYIELRKWWVKLIDQGTGIRFSSPWLVPGALVPTVWHDGEAQPPPTPPPGDTALWWAAWENGKGWGTDMRFPSHHSVAAPAFSVTNNNTFLCLHRGGHDDEHLYLTVFKDGAWSKDEKLPEEHCSPAGPGMAWHPQHGLFAIYGRKVVSYPLHWTRRSGDGISGTWDQARPAGDAYSLWRPALCVTGDKLVCVYTDTTVGIQGRYPVTWMEMDLSHQPWTWTKPQEVHDGMMSQHAPALTAATDGVLVCAWEELGKVKWIIKKPDANAWSVPQEVPGATTNRGPAIAYCAETHNEVNLAFVTHSGDNSLSLVTADVQDFTNYRVREWNAPQQLPHHSSSVTPAVTFGSYRLEGGGTNKQIVCVHRGYSK</sequence>
<gene>
    <name evidence="1" type="ORF">AOZ06_04200</name>
</gene>
<evidence type="ECO:0000313" key="1">
    <source>
        <dbReference type="EMBL" id="ALG06235.1"/>
    </source>
</evidence>